<keyword evidence="2" id="KW-1185">Reference proteome</keyword>
<evidence type="ECO:0000313" key="2">
    <source>
        <dbReference type="Proteomes" id="UP000578000"/>
    </source>
</evidence>
<organism evidence="1 2">
    <name type="scientific">Acetobacter lovaniensis</name>
    <dbReference type="NCBI Taxonomy" id="104100"/>
    <lineage>
        <taxon>Bacteria</taxon>
        <taxon>Pseudomonadati</taxon>
        <taxon>Pseudomonadota</taxon>
        <taxon>Alphaproteobacteria</taxon>
        <taxon>Acetobacterales</taxon>
        <taxon>Acetobacteraceae</taxon>
        <taxon>Acetobacter</taxon>
    </lineage>
</organism>
<protein>
    <submittedName>
        <fullName evidence="1">Uncharacterized protein</fullName>
    </submittedName>
</protein>
<proteinExistence type="predicted"/>
<comment type="caution">
    <text evidence="1">The sequence shown here is derived from an EMBL/GenBank/DDBJ whole genome shotgun (WGS) entry which is preliminary data.</text>
</comment>
<sequence length="211" mass="23155">MPDIGKQSLYPASLIFYLFPAVQVHVIFLCYEGYDFQQDDMNVTIKREQANSAIQIARYGVIILSLVCMSSRLAQADDATDDICKTAGQGIRLHIDGTYGGYPFSVLREAVLDGVACPSSALQVQAFETIAAPPPHMRITLMRPLGQGRQGTISAMLYAQGRFVIGERMSLSSFSRTQSPSSVKADINLVTTNLWNDLAARVTHNKPIIPQ</sequence>
<gene>
    <name evidence="1" type="ORF">HNR55_003337</name>
</gene>
<dbReference type="Proteomes" id="UP000578000">
    <property type="component" value="Unassembled WGS sequence"/>
</dbReference>
<accession>A0A841QKH8</accession>
<name>A0A841QKH8_9PROT</name>
<evidence type="ECO:0000313" key="1">
    <source>
        <dbReference type="EMBL" id="MBB6458724.1"/>
    </source>
</evidence>
<dbReference type="AlphaFoldDB" id="A0A841QKH8"/>
<reference evidence="1 2" key="1">
    <citation type="submission" date="2020-08" db="EMBL/GenBank/DDBJ databases">
        <title>Genomic Encyclopedia of Type Strains, Phase IV (KMG-IV): sequencing the most valuable type-strain genomes for metagenomic binning, comparative biology and taxonomic classification.</title>
        <authorList>
            <person name="Goeker M."/>
        </authorList>
    </citation>
    <scope>NUCLEOTIDE SEQUENCE [LARGE SCALE GENOMIC DNA]</scope>
    <source>
        <strain evidence="1 2">DSM 4491</strain>
    </source>
</reference>
<dbReference type="EMBL" id="JACHIE010000029">
    <property type="protein sequence ID" value="MBB6458724.1"/>
    <property type="molecule type" value="Genomic_DNA"/>
</dbReference>